<dbReference type="GO" id="GO:0016491">
    <property type="term" value="F:oxidoreductase activity"/>
    <property type="evidence" value="ECO:0007669"/>
    <property type="project" value="InterPro"/>
</dbReference>
<dbReference type="RefSeq" id="WP_369779753.1">
    <property type="nucleotide sequence ID" value="NZ_CP165727.1"/>
</dbReference>
<evidence type="ECO:0000256" key="1">
    <source>
        <dbReference type="SAM" id="MobiDB-lite"/>
    </source>
</evidence>
<reference evidence="2" key="1">
    <citation type="submission" date="2024-08" db="EMBL/GenBank/DDBJ databases">
        <authorList>
            <person name="Yu S.T."/>
        </authorList>
    </citation>
    <scope>NUCLEOTIDE SEQUENCE</scope>
    <source>
        <strain evidence="2">R33</strain>
    </source>
</reference>
<gene>
    <name evidence="2" type="ORF">AB5J51_37175</name>
</gene>
<dbReference type="EMBL" id="CP165727">
    <property type="protein sequence ID" value="XDV68165.1"/>
    <property type="molecule type" value="Genomic_DNA"/>
</dbReference>
<dbReference type="Gene3D" id="3.40.109.10">
    <property type="entry name" value="NADH Oxidase"/>
    <property type="match status" value="1"/>
</dbReference>
<sequence>MPLAEWIGHRTTNRAPGTATPLAGPDAAALTRCAQESGALLDLVTERDGLEEVGRILGAGDRLRIMSPALHRDMMAEIRWDDEEVRRTRDGIDVATLQLDRTDLAGITIARHWPNLAFIRRIGGGASFEEGARKLVAASSAIGVLSVPGTTPDAYARGGRALQRLWLTATSRGLVVQPLTALLYLLARVERGGGAGLDPQEIAALRALHTRLAKILPHRPDHAELILVRLSYAPPPAVRSLRRDVGSCLRFAGPEGA</sequence>
<proteinExistence type="predicted"/>
<name>A0AB39YDK6_9ACTN</name>
<protein>
    <submittedName>
        <fullName evidence="2">Uncharacterized protein</fullName>
    </submittedName>
</protein>
<dbReference type="AlphaFoldDB" id="A0AB39YDK6"/>
<accession>A0AB39YDK6</accession>
<dbReference type="InterPro" id="IPR000415">
    <property type="entry name" value="Nitroreductase-like"/>
</dbReference>
<evidence type="ECO:0000313" key="2">
    <source>
        <dbReference type="EMBL" id="XDV68165.1"/>
    </source>
</evidence>
<feature type="region of interest" description="Disordered" evidence="1">
    <location>
        <begin position="1"/>
        <end position="21"/>
    </location>
</feature>
<organism evidence="2">
    <name type="scientific">Streptomyces sp. R33</name>
    <dbReference type="NCBI Taxonomy" id="3238629"/>
    <lineage>
        <taxon>Bacteria</taxon>
        <taxon>Bacillati</taxon>
        <taxon>Actinomycetota</taxon>
        <taxon>Actinomycetes</taxon>
        <taxon>Kitasatosporales</taxon>
        <taxon>Streptomycetaceae</taxon>
        <taxon>Streptomyces</taxon>
    </lineage>
</organism>